<keyword evidence="3 8" id="KW-0349">Heme</keyword>
<evidence type="ECO:0000256" key="6">
    <source>
        <dbReference type="ARBA" id="ARBA00023004"/>
    </source>
</evidence>
<dbReference type="Proteomes" id="UP000694920">
    <property type="component" value="Unplaced"/>
</dbReference>
<feature type="binding site" description="axial binding residue" evidence="8">
    <location>
        <position position="443"/>
    </location>
    <ligand>
        <name>heme</name>
        <dbReference type="ChEBI" id="CHEBI:30413"/>
    </ligand>
    <ligandPart>
        <name>Fe</name>
        <dbReference type="ChEBI" id="CHEBI:18248"/>
    </ligandPart>
</feature>
<dbReference type="InterPro" id="IPR050182">
    <property type="entry name" value="Cytochrome_P450_fam2"/>
</dbReference>
<dbReference type="GO" id="GO:0005737">
    <property type="term" value="C:cytoplasm"/>
    <property type="evidence" value="ECO:0007669"/>
    <property type="project" value="TreeGrafter"/>
</dbReference>
<evidence type="ECO:0000256" key="10">
    <source>
        <dbReference type="SAM" id="SignalP"/>
    </source>
</evidence>
<evidence type="ECO:0000256" key="9">
    <source>
        <dbReference type="RuleBase" id="RU000461"/>
    </source>
</evidence>
<keyword evidence="4 8" id="KW-0479">Metal-binding</keyword>
<reference evidence="12" key="1">
    <citation type="submission" date="2025-08" db="UniProtKB">
        <authorList>
            <consortium name="RefSeq"/>
        </authorList>
    </citation>
    <scope>IDENTIFICATION</scope>
</reference>
<keyword evidence="5 9" id="KW-0560">Oxidoreductase</keyword>
<comment type="cofactor">
    <cofactor evidence="1 8">
        <name>heme</name>
        <dbReference type="ChEBI" id="CHEBI:30413"/>
    </cofactor>
</comment>
<sequence>MWFLISCVAVGIIVKVLIDWMPPEKFPPGPRGLPLIGNILDLKRIIKKTKYLGDAWCQLAKDYGSVVGLRLGFSDPLIIVSGREAVLEMLNREEFDGRPEGYMFRLRTLGQTRGVLFTDGEIWKDQRRFALKSLRDFGFGKRSMESMILEEGVTLSKIIENKAKEGIVNDVHKISAFAVLNSFWSLIAGARYDQNEQDSELVGIMQTINDAIRSNNAIGGIINQLPFLRFFIPGPLGLSEHKDRIVKIWKYFSKEVTRHKQTKIYGEQRDLIDAYLEEIKCQNGKPSSSFDENQLISLVKDLFSAGIETTNNTIGFTLMYLMINQNVQKKLHEELDRVLGNDTLPSLDYRNRLPYLNAILAEVARMANIGPTTIPHRAKRDSIFLGYKIKKNSMILANLLSVHMDKGHWGDPEVFRPERFINDNGQFINDSWLIPFGAGRRKCLGENLAKNTLLLFTACLFQKLHFRLPPGDPLPAIKGIDGFTISPAIFNAIVTPR</sequence>
<dbReference type="KEGG" id="ccin:107273413"/>
<evidence type="ECO:0000313" key="12">
    <source>
        <dbReference type="RefSeq" id="XP_015607062.1"/>
    </source>
</evidence>
<dbReference type="PANTHER" id="PTHR24300">
    <property type="entry name" value="CYTOCHROME P450 508A4-RELATED"/>
    <property type="match status" value="1"/>
</dbReference>
<organism evidence="11 12">
    <name type="scientific">Cephus cinctus</name>
    <name type="common">Wheat stem sawfly</name>
    <dbReference type="NCBI Taxonomy" id="211228"/>
    <lineage>
        <taxon>Eukaryota</taxon>
        <taxon>Metazoa</taxon>
        <taxon>Ecdysozoa</taxon>
        <taxon>Arthropoda</taxon>
        <taxon>Hexapoda</taxon>
        <taxon>Insecta</taxon>
        <taxon>Pterygota</taxon>
        <taxon>Neoptera</taxon>
        <taxon>Endopterygota</taxon>
        <taxon>Hymenoptera</taxon>
        <taxon>Cephoidea</taxon>
        <taxon>Cephidae</taxon>
        <taxon>Cephus</taxon>
    </lineage>
</organism>
<dbReference type="AlphaFoldDB" id="A0AAJ7CCD3"/>
<comment type="similarity">
    <text evidence="2 9">Belongs to the cytochrome P450 family.</text>
</comment>
<evidence type="ECO:0000256" key="1">
    <source>
        <dbReference type="ARBA" id="ARBA00001971"/>
    </source>
</evidence>
<keyword evidence="6 8" id="KW-0408">Iron</keyword>
<name>A0AAJ7CCD3_CEPCN</name>
<proteinExistence type="inferred from homology"/>
<dbReference type="GO" id="GO:0006082">
    <property type="term" value="P:organic acid metabolic process"/>
    <property type="evidence" value="ECO:0007669"/>
    <property type="project" value="TreeGrafter"/>
</dbReference>
<dbReference type="PROSITE" id="PS00086">
    <property type="entry name" value="CYTOCHROME_P450"/>
    <property type="match status" value="1"/>
</dbReference>
<evidence type="ECO:0000256" key="2">
    <source>
        <dbReference type="ARBA" id="ARBA00010617"/>
    </source>
</evidence>
<accession>A0AAJ7CCD3</accession>
<dbReference type="RefSeq" id="XP_015607062.1">
    <property type="nucleotide sequence ID" value="XM_015751576.2"/>
</dbReference>
<dbReference type="FunFam" id="1.10.630.10:FF:000036">
    <property type="entry name" value="CYtochrome P450 family"/>
    <property type="match status" value="1"/>
</dbReference>
<keyword evidence="7 9" id="KW-0503">Monooxygenase</keyword>
<dbReference type="PRINTS" id="PR00385">
    <property type="entry name" value="P450"/>
</dbReference>
<keyword evidence="10" id="KW-0732">Signal</keyword>
<dbReference type="InterPro" id="IPR001128">
    <property type="entry name" value="Cyt_P450"/>
</dbReference>
<dbReference type="GO" id="GO:0006805">
    <property type="term" value="P:xenobiotic metabolic process"/>
    <property type="evidence" value="ECO:0007669"/>
    <property type="project" value="TreeGrafter"/>
</dbReference>
<gene>
    <name evidence="12" type="primary">LOC107273413</name>
</gene>
<dbReference type="Gene3D" id="1.10.630.10">
    <property type="entry name" value="Cytochrome P450"/>
    <property type="match status" value="1"/>
</dbReference>
<evidence type="ECO:0000313" key="11">
    <source>
        <dbReference type="Proteomes" id="UP000694920"/>
    </source>
</evidence>
<keyword evidence="11" id="KW-1185">Reference proteome</keyword>
<evidence type="ECO:0000256" key="4">
    <source>
        <dbReference type="ARBA" id="ARBA00022723"/>
    </source>
</evidence>
<dbReference type="InterPro" id="IPR017972">
    <property type="entry name" value="Cyt_P450_CS"/>
</dbReference>
<evidence type="ECO:0000256" key="7">
    <source>
        <dbReference type="ARBA" id="ARBA00023033"/>
    </source>
</evidence>
<evidence type="ECO:0000256" key="3">
    <source>
        <dbReference type="ARBA" id="ARBA00022617"/>
    </source>
</evidence>
<dbReference type="GO" id="GO:0008395">
    <property type="term" value="F:steroid hydroxylase activity"/>
    <property type="evidence" value="ECO:0007669"/>
    <property type="project" value="TreeGrafter"/>
</dbReference>
<dbReference type="PRINTS" id="PR00463">
    <property type="entry name" value="EP450I"/>
</dbReference>
<dbReference type="PANTHER" id="PTHR24300:SF376">
    <property type="entry name" value="CYTOCHROME P450 15A1"/>
    <property type="match status" value="1"/>
</dbReference>
<dbReference type="GeneID" id="107273413"/>
<dbReference type="InterPro" id="IPR036396">
    <property type="entry name" value="Cyt_P450_sf"/>
</dbReference>
<evidence type="ECO:0000256" key="8">
    <source>
        <dbReference type="PIRSR" id="PIRSR602401-1"/>
    </source>
</evidence>
<dbReference type="Pfam" id="PF00067">
    <property type="entry name" value="p450"/>
    <property type="match status" value="1"/>
</dbReference>
<evidence type="ECO:0000256" key="5">
    <source>
        <dbReference type="ARBA" id="ARBA00023002"/>
    </source>
</evidence>
<feature type="signal peptide" evidence="10">
    <location>
        <begin position="1"/>
        <end position="18"/>
    </location>
</feature>
<dbReference type="InterPro" id="IPR002401">
    <property type="entry name" value="Cyt_P450_E_grp-I"/>
</dbReference>
<dbReference type="GO" id="GO:0020037">
    <property type="term" value="F:heme binding"/>
    <property type="evidence" value="ECO:0007669"/>
    <property type="project" value="InterPro"/>
</dbReference>
<protein>
    <submittedName>
        <fullName evidence="12">Methyl farnesoate epoxidase</fullName>
    </submittedName>
</protein>
<dbReference type="GO" id="GO:0016712">
    <property type="term" value="F:oxidoreductase activity, acting on paired donors, with incorporation or reduction of molecular oxygen, reduced flavin or flavoprotein as one donor, and incorporation of one atom of oxygen"/>
    <property type="evidence" value="ECO:0007669"/>
    <property type="project" value="TreeGrafter"/>
</dbReference>
<dbReference type="GO" id="GO:0005506">
    <property type="term" value="F:iron ion binding"/>
    <property type="evidence" value="ECO:0007669"/>
    <property type="project" value="InterPro"/>
</dbReference>
<feature type="chain" id="PRO_5042583669" evidence="10">
    <location>
        <begin position="19"/>
        <end position="497"/>
    </location>
</feature>
<dbReference type="SUPFAM" id="SSF48264">
    <property type="entry name" value="Cytochrome P450"/>
    <property type="match status" value="1"/>
</dbReference>